<name>A0A930MZV0_9BACT</name>
<reference evidence="1" key="1">
    <citation type="submission" date="2020-04" db="EMBL/GenBank/DDBJ databases">
        <title>Deep metagenomics examines the oral microbiome during advanced dental caries in children, revealing novel taxa and co-occurrences with host molecules.</title>
        <authorList>
            <person name="Baker J.L."/>
            <person name="Morton J.T."/>
            <person name="Dinis M."/>
            <person name="Alvarez R."/>
            <person name="Tran N.C."/>
            <person name="Knight R."/>
            <person name="Edlund A."/>
        </authorList>
    </citation>
    <scope>NUCLEOTIDE SEQUENCE</scope>
    <source>
        <strain evidence="1">JCVI_44_bin.5</strain>
    </source>
</reference>
<protein>
    <submittedName>
        <fullName evidence="1">Uncharacterized protein</fullName>
    </submittedName>
</protein>
<dbReference type="Gene3D" id="2.180.10.10">
    <property type="entry name" value="RHS repeat-associated core"/>
    <property type="match status" value="1"/>
</dbReference>
<sequence length="42" mass="5225">MKSTFIPFKYQGQYEDVETGLYYKRFRYHEPNMGSYIKHEQN</sequence>
<dbReference type="NCBIfam" id="TIGR03696">
    <property type="entry name" value="Rhs_assc_core"/>
    <property type="match status" value="1"/>
</dbReference>
<accession>A0A930MZV0</accession>
<dbReference type="Proteomes" id="UP000771736">
    <property type="component" value="Unassembled WGS sequence"/>
</dbReference>
<comment type="caution">
    <text evidence="1">The sequence shown here is derived from an EMBL/GenBank/DDBJ whole genome shotgun (WGS) entry which is preliminary data.</text>
</comment>
<dbReference type="AlphaFoldDB" id="A0A930MZV0"/>
<organism evidence="1 2">
    <name type="scientific">Prevotella aurantiaca</name>
    <dbReference type="NCBI Taxonomy" id="596085"/>
    <lineage>
        <taxon>Bacteria</taxon>
        <taxon>Pseudomonadati</taxon>
        <taxon>Bacteroidota</taxon>
        <taxon>Bacteroidia</taxon>
        <taxon>Bacteroidales</taxon>
        <taxon>Prevotellaceae</taxon>
        <taxon>Prevotella</taxon>
    </lineage>
</organism>
<dbReference type="EMBL" id="JABZSJ010000032">
    <property type="protein sequence ID" value="MBF1384533.1"/>
    <property type="molecule type" value="Genomic_DNA"/>
</dbReference>
<proteinExistence type="predicted"/>
<dbReference type="InterPro" id="IPR022385">
    <property type="entry name" value="Rhs_assc_core"/>
</dbReference>
<gene>
    <name evidence="1" type="ORF">HXN26_06765</name>
</gene>
<evidence type="ECO:0000313" key="1">
    <source>
        <dbReference type="EMBL" id="MBF1384533.1"/>
    </source>
</evidence>
<evidence type="ECO:0000313" key="2">
    <source>
        <dbReference type="Proteomes" id="UP000771736"/>
    </source>
</evidence>